<comment type="caution">
    <text evidence="2">The sequence shown here is derived from an EMBL/GenBank/DDBJ whole genome shotgun (WGS) entry which is preliminary data.</text>
</comment>
<dbReference type="EMBL" id="SRLO01000313">
    <property type="protein sequence ID" value="TNN61606.1"/>
    <property type="molecule type" value="Genomic_DNA"/>
</dbReference>
<feature type="compositionally biased region" description="Polar residues" evidence="1">
    <location>
        <begin position="16"/>
        <end position="30"/>
    </location>
</feature>
<feature type="compositionally biased region" description="Low complexity" evidence="1">
    <location>
        <begin position="31"/>
        <end position="46"/>
    </location>
</feature>
<evidence type="ECO:0000313" key="2">
    <source>
        <dbReference type="EMBL" id="TNN61606.1"/>
    </source>
</evidence>
<reference evidence="2 3" key="1">
    <citation type="submission" date="2019-03" db="EMBL/GenBank/DDBJ databases">
        <title>First draft genome of Liparis tanakae, snailfish: a comprehensive survey of snailfish specific genes.</title>
        <authorList>
            <person name="Kim W."/>
            <person name="Song I."/>
            <person name="Jeong J.-H."/>
            <person name="Kim D."/>
            <person name="Kim S."/>
            <person name="Ryu S."/>
            <person name="Song J.Y."/>
            <person name="Lee S.K."/>
        </authorList>
    </citation>
    <scope>NUCLEOTIDE SEQUENCE [LARGE SCALE GENOMIC DNA]</scope>
    <source>
        <tissue evidence="2">Muscle</tissue>
    </source>
</reference>
<accession>A0A4Z2H772</accession>
<dbReference type="AlphaFoldDB" id="A0A4Z2H772"/>
<proteinExistence type="predicted"/>
<evidence type="ECO:0000313" key="3">
    <source>
        <dbReference type="Proteomes" id="UP000314294"/>
    </source>
</evidence>
<protein>
    <submittedName>
        <fullName evidence="2">Uncharacterized protein</fullName>
    </submittedName>
</protein>
<gene>
    <name evidence="2" type="ORF">EYF80_028218</name>
</gene>
<feature type="region of interest" description="Disordered" evidence="1">
    <location>
        <begin position="16"/>
        <end position="54"/>
    </location>
</feature>
<keyword evidence="3" id="KW-1185">Reference proteome</keyword>
<dbReference type="Proteomes" id="UP000314294">
    <property type="component" value="Unassembled WGS sequence"/>
</dbReference>
<organism evidence="2 3">
    <name type="scientific">Liparis tanakae</name>
    <name type="common">Tanaka's snailfish</name>
    <dbReference type="NCBI Taxonomy" id="230148"/>
    <lineage>
        <taxon>Eukaryota</taxon>
        <taxon>Metazoa</taxon>
        <taxon>Chordata</taxon>
        <taxon>Craniata</taxon>
        <taxon>Vertebrata</taxon>
        <taxon>Euteleostomi</taxon>
        <taxon>Actinopterygii</taxon>
        <taxon>Neopterygii</taxon>
        <taxon>Teleostei</taxon>
        <taxon>Neoteleostei</taxon>
        <taxon>Acanthomorphata</taxon>
        <taxon>Eupercaria</taxon>
        <taxon>Perciformes</taxon>
        <taxon>Cottioidei</taxon>
        <taxon>Cottales</taxon>
        <taxon>Liparidae</taxon>
        <taxon>Liparis</taxon>
    </lineage>
</organism>
<name>A0A4Z2H772_9TELE</name>
<sequence>MGPSHCTWPCVHSSRSEFSFSRTPSLTWEHSSSARSRASLSGPRSAWQSGQGSGVELAGAEADVRLHVGELRSQQVPDQLNRHVLPFRLLADAQRSGKQG</sequence>
<evidence type="ECO:0000256" key="1">
    <source>
        <dbReference type="SAM" id="MobiDB-lite"/>
    </source>
</evidence>